<dbReference type="PANTHER" id="PTHR11010:SF38">
    <property type="entry name" value="LYSOSOMAL PRO-X CARBOXYPEPTIDASE"/>
    <property type="match status" value="1"/>
</dbReference>
<sequence>MKLSIILVILYITCAWVKSNTEDPPPPPYEEFYYMQTLDHFNFYNKGSFPQRYLVSDTYWTRPTGPICESPVLFYTGNEGDIVWFYENSQFVTNVLAKEMGALLVFAEHRFYGETMPFGNSSSLPENIGYLTSEQALADYAQLIPAVLSDLGGSHCPVLAVGGSYGGMLASWFRMKYPNIIDGALAASAPILYFLGTNANSEGFNEIATIDFAETSSEGTCATRIHSAFNEITQMSNTQNGLNVLTKTFSLCEELTELSDLINWLEAAITYMAMADYPYPANFLEPMPGNPINVSCSLLAKETDNIQGLVQVMNVYFNSSGQAGQCNNVSVYTTGALGSDGWDYQACTEMVMPISANGVQDFFPAAPWSLSQLTQYCQQTWQVTPNPNWITTYYQGQDLSQTSNIIFSNGVLDPWRAGGVVSNDGGNDIITIIIDGGAHHLDLRMPNSADPTAVTNARVLETKYLMQFAQEASFKKQLKSK</sequence>
<keyword evidence="3 6" id="KW-0732">Signal</keyword>
<keyword evidence="5" id="KW-0325">Glycoprotein</keyword>
<dbReference type="InterPro" id="IPR029058">
    <property type="entry name" value="AB_hydrolase_fold"/>
</dbReference>
<feature type="chain" id="PRO_5003042397" evidence="6">
    <location>
        <begin position="20"/>
        <end position="481"/>
    </location>
</feature>
<keyword evidence="8" id="KW-1185">Reference proteome</keyword>
<evidence type="ECO:0000256" key="3">
    <source>
        <dbReference type="ARBA" id="ARBA00022729"/>
    </source>
</evidence>
<dbReference type="EMBL" id="ADBJ01000031">
    <property type="protein sequence ID" value="EFA80247.1"/>
    <property type="molecule type" value="Genomic_DNA"/>
</dbReference>
<evidence type="ECO:0000256" key="1">
    <source>
        <dbReference type="ARBA" id="ARBA00011079"/>
    </source>
</evidence>
<dbReference type="SUPFAM" id="SSF53474">
    <property type="entry name" value="alpha/beta-Hydrolases"/>
    <property type="match status" value="2"/>
</dbReference>
<name>D3BEB6_HETP5</name>
<dbReference type="FunCoup" id="D3BEB6">
    <property type="interactions" value="253"/>
</dbReference>
<dbReference type="InParanoid" id="D3BEB6"/>
<dbReference type="STRING" id="670386.D3BEB6"/>
<dbReference type="Proteomes" id="UP000001396">
    <property type="component" value="Unassembled WGS sequence"/>
</dbReference>
<dbReference type="MEROPS" id="S28.001"/>
<dbReference type="FunFam" id="1.20.120.980:FF:000001">
    <property type="entry name" value="Dipeptidyl peptidase 7"/>
    <property type="match status" value="1"/>
</dbReference>
<keyword evidence="4" id="KW-0378">Hydrolase</keyword>
<organism evidence="7 8">
    <name type="scientific">Heterostelium pallidum (strain ATCC 26659 / Pp 5 / PN500)</name>
    <name type="common">Cellular slime mold</name>
    <name type="synonym">Polysphondylium pallidum</name>
    <dbReference type="NCBI Taxonomy" id="670386"/>
    <lineage>
        <taxon>Eukaryota</taxon>
        <taxon>Amoebozoa</taxon>
        <taxon>Evosea</taxon>
        <taxon>Eumycetozoa</taxon>
        <taxon>Dictyostelia</taxon>
        <taxon>Acytosteliales</taxon>
        <taxon>Acytosteliaceae</taxon>
        <taxon>Heterostelium</taxon>
    </lineage>
</organism>
<evidence type="ECO:0000256" key="4">
    <source>
        <dbReference type="ARBA" id="ARBA00022801"/>
    </source>
</evidence>
<proteinExistence type="inferred from homology"/>
<dbReference type="AlphaFoldDB" id="D3BEB6"/>
<dbReference type="GO" id="GO:0070008">
    <property type="term" value="F:serine-type exopeptidase activity"/>
    <property type="evidence" value="ECO:0007669"/>
    <property type="project" value="InterPro"/>
</dbReference>
<accession>D3BEB6</accession>
<evidence type="ECO:0000313" key="7">
    <source>
        <dbReference type="EMBL" id="EFA80247.1"/>
    </source>
</evidence>
<gene>
    <name evidence="7" type="ORF">PPL_07072</name>
</gene>
<reference evidence="7 8" key="1">
    <citation type="journal article" date="2011" name="Genome Res.">
        <title>Phylogeny-wide analysis of social amoeba genomes highlights ancient origins for complex intercellular communication.</title>
        <authorList>
            <person name="Heidel A.J."/>
            <person name="Lawal H.M."/>
            <person name="Felder M."/>
            <person name="Schilde C."/>
            <person name="Helps N.R."/>
            <person name="Tunggal B."/>
            <person name="Rivero F."/>
            <person name="John U."/>
            <person name="Schleicher M."/>
            <person name="Eichinger L."/>
            <person name="Platzer M."/>
            <person name="Noegel A.A."/>
            <person name="Schaap P."/>
            <person name="Gloeckner G."/>
        </authorList>
    </citation>
    <scope>NUCLEOTIDE SEQUENCE [LARGE SCALE GENOMIC DNA]</scope>
    <source>
        <strain evidence="8">ATCC 26659 / Pp 5 / PN500</strain>
    </source>
</reference>
<evidence type="ECO:0000256" key="6">
    <source>
        <dbReference type="SAM" id="SignalP"/>
    </source>
</evidence>
<dbReference type="OMA" id="QTCNQMV"/>
<evidence type="ECO:0000256" key="5">
    <source>
        <dbReference type="ARBA" id="ARBA00023180"/>
    </source>
</evidence>
<dbReference type="GO" id="GO:0006508">
    <property type="term" value="P:proteolysis"/>
    <property type="evidence" value="ECO:0007669"/>
    <property type="project" value="UniProtKB-KW"/>
</dbReference>
<dbReference type="GeneID" id="31362553"/>
<dbReference type="PANTHER" id="PTHR11010">
    <property type="entry name" value="PROTEASE S28 PRO-X CARBOXYPEPTIDASE-RELATED"/>
    <property type="match status" value="1"/>
</dbReference>
<feature type="signal peptide" evidence="6">
    <location>
        <begin position="1"/>
        <end position="19"/>
    </location>
</feature>
<comment type="similarity">
    <text evidence="1">Belongs to the peptidase S28 family.</text>
</comment>
<evidence type="ECO:0000313" key="8">
    <source>
        <dbReference type="Proteomes" id="UP000001396"/>
    </source>
</evidence>
<keyword evidence="2" id="KW-0645">Protease</keyword>
<dbReference type="Pfam" id="PF05577">
    <property type="entry name" value="Peptidase_S28"/>
    <property type="match status" value="1"/>
</dbReference>
<dbReference type="Gene3D" id="1.20.120.980">
    <property type="entry name" value="Serine carboxypeptidase S28, SKS domain"/>
    <property type="match status" value="1"/>
</dbReference>
<dbReference type="InterPro" id="IPR008758">
    <property type="entry name" value="Peptidase_S28"/>
</dbReference>
<dbReference type="GO" id="GO:0008239">
    <property type="term" value="F:dipeptidyl-peptidase activity"/>
    <property type="evidence" value="ECO:0007669"/>
    <property type="project" value="TreeGrafter"/>
</dbReference>
<dbReference type="Gene3D" id="3.40.50.1820">
    <property type="entry name" value="alpha/beta hydrolase"/>
    <property type="match status" value="1"/>
</dbReference>
<evidence type="ECO:0000256" key="2">
    <source>
        <dbReference type="ARBA" id="ARBA00022670"/>
    </source>
</evidence>
<protein>
    <submittedName>
        <fullName evidence="7">Peptidase S28 family protein</fullName>
    </submittedName>
</protein>
<dbReference type="RefSeq" id="XP_020432367.1">
    <property type="nucleotide sequence ID" value="XM_020577919.1"/>
</dbReference>
<dbReference type="ESTHER" id="polpa-d3beb6">
    <property type="family name" value="Prolylcarboxypeptidase"/>
</dbReference>
<dbReference type="InterPro" id="IPR042269">
    <property type="entry name" value="Ser_carbopepase_S28_SKS"/>
</dbReference>
<comment type="caution">
    <text evidence="7">The sequence shown here is derived from an EMBL/GenBank/DDBJ whole genome shotgun (WGS) entry which is preliminary data.</text>
</comment>